<protein>
    <submittedName>
        <fullName evidence="2">Uncharacterized protein</fullName>
    </submittedName>
</protein>
<evidence type="ECO:0000313" key="2">
    <source>
        <dbReference type="EMBL" id="KAG5584302.1"/>
    </source>
</evidence>
<dbReference type="AlphaFoldDB" id="A0A9J5XAJ6"/>
<evidence type="ECO:0000256" key="1">
    <source>
        <dbReference type="SAM" id="MobiDB-lite"/>
    </source>
</evidence>
<comment type="caution">
    <text evidence="2">The sequence shown here is derived from an EMBL/GenBank/DDBJ whole genome shotgun (WGS) entry which is preliminary data.</text>
</comment>
<name>A0A9J5XAJ6_SOLCO</name>
<organism evidence="2 3">
    <name type="scientific">Solanum commersonii</name>
    <name type="common">Commerson's wild potato</name>
    <name type="synonym">Commerson's nightshade</name>
    <dbReference type="NCBI Taxonomy" id="4109"/>
    <lineage>
        <taxon>Eukaryota</taxon>
        <taxon>Viridiplantae</taxon>
        <taxon>Streptophyta</taxon>
        <taxon>Embryophyta</taxon>
        <taxon>Tracheophyta</taxon>
        <taxon>Spermatophyta</taxon>
        <taxon>Magnoliopsida</taxon>
        <taxon>eudicotyledons</taxon>
        <taxon>Gunneridae</taxon>
        <taxon>Pentapetalae</taxon>
        <taxon>asterids</taxon>
        <taxon>lamiids</taxon>
        <taxon>Solanales</taxon>
        <taxon>Solanaceae</taxon>
        <taxon>Solanoideae</taxon>
        <taxon>Solaneae</taxon>
        <taxon>Solanum</taxon>
    </lineage>
</organism>
<gene>
    <name evidence="2" type="ORF">H5410_044736</name>
</gene>
<dbReference type="EMBL" id="JACXVP010000009">
    <property type="protein sequence ID" value="KAG5584302.1"/>
    <property type="molecule type" value="Genomic_DNA"/>
</dbReference>
<feature type="compositionally biased region" description="Polar residues" evidence="1">
    <location>
        <begin position="49"/>
        <end position="60"/>
    </location>
</feature>
<dbReference type="OrthoDB" id="10443010at2759"/>
<feature type="region of interest" description="Disordered" evidence="1">
    <location>
        <begin position="42"/>
        <end position="69"/>
    </location>
</feature>
<evidence type="ECO:0000313" key="3">
    <source>
        <dbReference type="Proteomes" id="UP000824120"/>
    </source>
</evidence>
<dbReference type="Proteomes" id="UP000824120">
    <property type="component" value="Chromosome 9"/>
</dbReference>
<keyword evidence="3" id="KW-1185">Reference proteome</keyword>
<proteinExistence type="predicted"/>
<sequence length="93" mass="10541">MDENKDTVIVQERIADTNLRRCTRYAQMSPERKQLCLSHSKEATESNEQEIIQSVSSPTDTGRRRRHKGVDGAIARVISEMVVASRLSSPEVR</sequence>
<reference evidence="2 3" key="1">
    <citation type="submission" date="2020-09" db="EMBL/GenBank/DDBJ databases">
        <title>De no assembly of potato wild relative species, Solanum commersonii.</title>
        <authorList>
            <person name="Cho K."/>
        </authorList>
    </citation>
    <scope>NUCLEOTIDE SEQUENCE [LARGE SCALE GENOMIC DNA]</scope>
    <source>
        <strain evidence="2">LZ3.2</strain>
        <tissue evidence="2">Leaf</tissue>
    </source>
</reference>
<accession>A0A9J5XAJ6</accession>